<dbReference type="EMBL" id="JYDL01000079">
    <property type="protein sequence ID" value="KRX17951.1"/>
    <property type="molecule type" value="Genomic_DNA"/>
</dbReference>
<keyword evidence="2" id="KW-1185">Reference proteome</keyword>
<gene>
    <name evidence="1" type="ORF">T07_2820</name>
</gene>
<sequence length="77" mass="8851">MDVSDIAGEICVQFLVTSVDQFRVTVTSSFCVHFKPECRRRHSVANNLKGRSYVDRQCLYEEHASHFVKSRIDSSAR</sequence>
<proteinExistence type="predicted"/>
<comment type="caution">
    <text evidence="1">The sequence shown here is derived from an EMBL/GenBank/DDBJ whole genome shotgun (WGS) entry which is preliminary data.</text>
</comment>
<dbReference type="OrthoDB" id="5917239at2759"/>
<evidence type="ECO:0000313" key="2">
    <source>
        <dbReference type="Proteomes" id="UP000054630"/>
    </source>
</evidence>
<reference evidence="1 2" key="1">
    <citation type="submission" date="2015-01" db="EMBL/GenBank/DDBJ databases">
        <title>Evolution of Trichinella species and genotypes.</title>
        <authorList>
            <person name="Korhonen P.K."/>
            <person name="Edoardo P."/>
            <person name="Giuseppe L.R."/>
            <person name="Gasser R.B."/>
        </authorList>
    </citation>
    <scope>NUCLEOTIDE SEQUENCE [LARGE SCALE GENOMIC DNA]</scope>
    <source>
        <strain evidence="1">ISS37</strain>
    </source>
</reference>
<dbReference type="Proteomes" id="UP000054630">
    <property type="component" value="Unassembled WGS sequence"/>
</dbReference>
<name>A0A0V0RU90_9BILA</name>
<dbReference type="AlphaFoldDB" id="A0A0V0RU90"/>
<organism evidence="1 2">
    <name type="scientific">Trichinella nelsoni</name>
    <dbReference type="NCBI Taxonomy" id="6336"/>
    <lineage>
        <taxon>Eukaryota</taxon>
        <taxon>Metazoa</taxon>
        <taxon>Ecdysozoa</taxon>
        <taxon>Nematoda</taxon>
        <taxon>Enoplea</taxon>
        <taxon>Dorylaimia</taxon>
        <taxon>Trichinellida</taxon>
        <taxon>Trichinellidae</taxon>
        <taxon>Trichinella</taxon>
    </lineage>
</organism>
<accession>A0A0V0RU90</accession>
<protein>
    <submittedName>
        <fullName evidence="1">Uncharacterized protein</fullName>
    </submittedName>
</protein>
<evidence type="ECO:0000313" key="1">
    <source>
        <dbReference type="EMBL" id="KRX17951.1"/>
    </source>
</evidence>